<dbReference type="EMBL" id="QUBR01000001">
    <property type="protein sequence ID" value="REK73043.1"/>
    <property type="molecule type" value="Genomic_DNA"/>
</dbReference>
<dbReference type="Proteomes" id="UP000265581">
    <property type="component" value="Unassembled WGS sequence"/>
</dbReference>
<reference evidence="2 3" key="1">
    <citation type="submission" date="2018-08" db="EMBL/GenBank/DDBJ databases">
        <title>Aeromicrobium sp. M2KJ-4, whole genome shotgun sequence.</title>
        <authorList>
            <person name="Tuo L."/>
        </authorList>
    </citation>
    <scope>NUCLEOTIDE SEQUENCE [LARGE SCALE GENOMIC DNA]</scope>
    <source>
        <strain evidence="2 3">M2KJ-4</strain>
    </source>
</reference>
<comment type="caution">
    <text evidence="2">The sequence shown here is derived from an EMBL/GenBank/DDBJ whole genome shotgun (WGS) entry which is preliminary data.</text>
</comment>
<proteinExistence type="predicted"/>
<dbReference type="AlphaFoldDB" id="A0A371PAR8"/>
<protein>
    <recommendedName>
        <fullName evidence="4">Calcium-binding protein</fullName>
    </recommendedName>
</protein>
<feature type="signal peptide" evidence="1">
    <location>
        <begin position="1"/>
        <end position="20"/>
    </location>
</feature>
<evidence type="ECO:0000313" key="3">
    <source>
        <dbReference type="Proteomes" id="UP000265581"/>
    </source>
</evidence>
<sequence>MAVASLAVGSVALTAAPATAGTPSGVTRELIANSARGTFTDDNDTATKTLISKVCKSGTVTDEDYTSRTFLSSLDVDGVLVRAYVDRQEGVENSGRYCTFAALATVAPYASLSGTVTISADQLDRSARVSEAAPLSTSFTLSGDVYVTDPITDPDYGFSPTGVASGAVTKVEQATTSTSRVSTPKSTAVKSKALASYKRSIASAKAKLSTSLKKAGASSSKKSAARKAYAARKKAAKATLHVRWSSDKKTVVTTTVGKTTTNPFSISADNRF</sequence>
<feature type="chain" id="PRO_5016928363" description="Calcium-binding protein" evidence="1">
    <location>
        <begin position="21"/>
        <end position="272"/>
    </location>
</feature>
<organism evidence="2 3">
    <name type="scientific">Aeromicrobium endophyticum</name>
    <dbReference type="NCBI Taxonomy" id="2292704"/>
    <lineage>
        <taxon>Bacteria</taxon>
        <taxon>Bacillati</taxon>
        <taxon>Actinomycetota</taxon>
        <taxon>Actinomycetes</taxon>
        <taxon>Propionibacteriales</taxon>
        <taxon>Nocardioidaceae</taxon>
        <taxon>Aeromicrobium</taxon>
    </lineage>
</organism>
<accession>A0A371PAR8</accession>
<name>A0A371PAR8_9ACTN</name>
<gene>
    <name evidence="2" type="ORF">DX116_05500</name>
</gene>
<evidence type="ECO:0000313" key="2">
    <source>
        <dbReference type="EMBL" id="REK73043.1"/>
    </source>
</evidence>
<keyword evidence="3" id="KW-1185">Reference proteome</keyword>
<evidence type="ECO:0008006" key="4">
    <source>
        <dbReference type="Google" id="ProtNLM"/>
    </source>
</evidence>
<keyword evidence="1" id="KW-0732">Signal</keyword>
<evidence type="ECO:0000256" key="1">
    <source>
        <dbReference type="SAM" id="SignalP"/>
    </source>
</evidence>